<comment type="caution">
    <text evidence="1">The sequence shown here is derived from an EMBL/GenBank/DDBJ whole genome shotgun (WGS) entry which is preliminary data.</text>
</comment>
<evidence type="ECO:0000313" key="1">
    <source>
        <dbReference type="EMBL" id="GFO86276.1"/>
    </source>
</evidence>
<organism evidence="1 2">
    <name type="scientific">Anaerostipes butyraticus</name>
    <dbReference type="NCBI Taxonomy" id="645466"/>
    <lineage>
        <taxon>Bacteria</taxon>
        <taxon>Bacillati</taxon>
        <taxon>Bacillota</taxon>
        <taxon>Clostridia</taxon>
        <taxon>Lachnospirales</taxon>
        <taxon>Lachnospiraceae</taxon>
        <taxon>Anaerostipes</taxon>
    </lineage>
</organism>
<dbReference type="SUPFAM" id="SSF54913">
    <property type="entry name" value="GlnB-like"/>
    <property type="match status" value="1"/>
</dbReference>
<dbReference type="InterPro" id="IPR002187">
    <property type="entry name" value="N-reg_PII"/>
</dbReference>
<dbReference type="InterPro" id="IPR011322">
    <property type="entry name" value="N-reg_PII-like_a/b"/>
</dbReference>
<dbReference type="SMART" id="SM00938">
    <property type="entry name" value="P-II"/>
    <property type="match status" value="1"/>
</dbReference>
<evidence type="ECO:0008006" key="3">
    <source>
        <dbReference type="Google" id="ProtNLM"/>
    </source>
</evidence>
<accession>A0A916QBV2</accession>
<reference evidence="1" key="1">
    <citation type="submission" date="2020-06" db="EMBL/GenBank/DDBJ databases">
        <title>Characterization of fructooligosaccharide metabolism and fructooligosaccharide-degrading enzymes in human commensal butyrate producers.</title>
        <authorList>
            <person name="Tanno H."/>
            <person name="Fujii T."/>
            <person name="Hirano K."/>
            <person name="Maeno S."/>
            <person name="Tonozuka T."/>
            <person name="Sakamoto M."/>
            <person name="Ohkuma M."/>
            <person name="Tochio T."/>
            <person name="Endo A."/>
        </authorList>
    </citation>
    <scope>NUCLEOTIDE SEQUENCE</scope>
    <source>
        <strain evidence="1">JCM 17466</strain>
    </source>
</reference>
<sequence>MSGIYMLMTVVKRSVGKRILDLYQKDNLDVNLCMLAKGTATSEMLDCFGMEANEKMVTLSIITEDTWKEVKRDLEQEIQIDVPGTGIAFLMSLSSIGGGRTLRFFVDGQTFEKEEESVMKDTTYELIVVVANHGYTEEVMDAAREMGARGGTVLHAKGTGFKKAEKFLGVSIVDEKEMIFIVTKGTEKNKIMKSIMEKAGLSSEAKSVVFSIPVSDVAGLRLEEIQ</sequence>
<name>A0A916QBV2_9FIRM</name>
<dbReference type="Pfam" id="PF00543">
    <property type="entry name" value="P-II"/>
    <property type="match status" value="1"/>
</dbReference>
<dbReference type="Proteomes" id="UP000613208">
    <property type="component" value="Unassembled WGS sequence"/>
</dbReference>
<evidence type="ECO:0000313" key="2">
    <source>
        <dbReference type="Proteomes" id="UP000613208"/>
    </source>
</evidence>
<dbReference type="EMBL" id="BLYI01000062">
    <property type="protein sequence ID" value="GFO86276.1"/>
    <property type="molecule type" value="Genomic_DNA"/>
</dbReference>
<dbReference type="AlphaFoldDB" id="A0A916QBV2"/>
<dbReference type="PROSITE" id="PS51343">
    <property type="entry name" value="PII_GLNB_DOM"/>
    <property type="match status" value="1"/>
</dbReference>
<dbReference type="Gene3D" id="3.30.70.120">
    <property type="match status" value="1"/>
</dbReference>
<dbReference type="RefSeq" id="WP_201311937.1">
    <property type="nucleotide sequence ID" value="NZ_BLYI01000062.1"/>
</dbReference>
<keyword evidence="2" id="KW-1185">Reference proteome</keyword>
<proteinExistence type="predicted"/>
<protein>
    <recommendedName>
        <fullName evidence="3">P-II family nitrogen regulator</fullName>
    </recommendedName>
</protein>
<dbReference type="GO" id="GO:0030234">
    <property type="term" value="F:enzyme regulator activity"/>
    <property type="evidence" value="ECO:0007669"/>
    <property type="project" value="InterPro"/>
</dbReference>
<dbReference type="GO" id="GO:0006808">
    <property type="term" value="P:regulation of nitrogen utilization"/>
    <property type="evidence" value="ECO:0007669"/>
    <property type="project" value="InterPro"/>
</dbReference>
<gene>
    <name evidence="1" type="ORF">ANBU17_26230</name>
</gene>
<dbReference type="InterPro" id="IPR015867">
    <property type="entry name" value="N-reg_PII/ATP_PRibTrfase_C"/>
</dbReference>